<keyword evidence="5" id="KW-1185">Reference proteome</keyword>
<evidence type="ECO:0000313" key="3">
    <source>
        <dbReference type="EMBL" id="CAI3996899.1"/>
    </source>
</evidence>
<dbReference type="EMBL" id="CAMXCT010002260">
    <property type="protein sequence ID" value="CAI3996899.1"/>
    <property type="molecule type" value="Genomic_DNA"/>
</dbReference>
<dbReference type="GO" id="GO:0006310">
    <property type="term" value="P:DNA recombination"/>
    <property type="evidence" value="ECO:0007669"/>
    <property type="project" value="UniProtKB-KW"/>
</dbReference>
<organism evidence="3">
    <name type="scientific">Cladocopium goreaui</name>
    <dbReference type="NCBI Taxonomy" id="2562237"/>
    <lineage>
        <taxon>Eukaryota</taxon>
        <taxon>Sar</taxon>
        <taxon>Alveolata</taxon>
        <taxon>Dinophyceae</taxon>
        <taxon>Suessiales</taxon>
        <taxon>Symbiodiniaceae</taxon>
        <taxon>Cladocopium</taxon>
    </lineage>
</organism>
<proteinExistence type="predicted"/>
<dbReference type="InterPro" id="IPR013762">
    <property type="entry name" value="Integrase-like_cat_sf"/>
</dbReference>
<keyword evidence="1" id="KW-0233">DNA recombination</keyword>
<dbReference type="EMBL" id="CAMXCT020002260">
    <property type="protein sequence ID" value="CAL1150274.1"/>
    <property type="molecule type" value="Genomic_DNA"/>
</dbReference>
<dbReference type="OrthoDB" id="436899at2759"/>
<dbReference type="InterPro" id="IPR011010">
    <property type="entry name" value="DNA_brk_join_enz"/>
</dbReference>
<dbReference type="GO" id="GO:0015074">
    <property type="term" value="P:DNA integration"/>
    <property type="evidence" value="ECO:0007669"/>
    <property type="project" value="InterPro"/>
</dbReference>
<sequence length="1400" mass="156371">MSLLLPWETGIYAEIFGTGSTLQMPSSHLPEPDSELMNKVITASEALVDEPVLPTDACFHKAVRNIQDLDYFQNKNRQLELACGQWLELLSCSWFASGVGEMLARDMQKDSSGKLANETLQASFGTKSPQTLLKRAASLRRYFKWHACERSDAGEIHLSPLPLSEPDVWEFFNWLKACRLSSGRGFTNQAAFLETVRFAKFCLDLRETDCILQSRRLLGFAAIQRLQKGPTKQAPPLELAHLQRLHEILETAACDTDRLGAAVMLICVYGRARWSDLRYIHHVTIEEGRNGFLTLYTTEHKTSAVGARREQYLPLVIPWMGVTHNEWVRTFLDVYAQVGLDINRVPLGPLMPAPKQGGGFGARPLSTPEAAEWLRLLLKGTAEHETFRAHSLKTTLLVWSAKAGLDKEVRAVLGHHASALQGSEVVYSRHLQTRALRKLNMLLHRVRIGLGLEEDPMVPNPYATPAMRTPAPATVMAPMPATPFPPLPPPDLTAGPVAAAIDAMHVAEDLESVKEELMDEAQIAAEAERVSLFDLSLVNSGIVEIDSSSGSGSSSDSSSDESDGPAVAKPDADAFVEHVPEGIEFFKHKKSAIVHRVKINSKVAACGAAMNHNFSQMPRTLRVRWPKCLKCFPKDTTRIRSLDQMNEALDAALKRTKHVQALQQVYMHLISQKAVLRQRSFFAESVDSLTKIAFVLGQPGQPILNQDVDDFLQRTLGRAGTLAESSAVKRLTFEAHTYLVASLRQQVDQSEDSQPRRVAFAERTQRMEALRLELRGIEISGELEPAHSLLDKTCKMFEDNSIKWLEPSTCISRSMEVQGTSKSRELTLEKGALILKQDEKATCSTDSEIKLHYALTRNQKVPRDLKGYHIEQLFMIEVFAGGAVLTSVAKHFGLGGIAIDKIRKSNARCTIYQLDLLQQADRELLEEWLSSPLLLWVHFAPVCGTASRAREIPQPGVANLPRPLRSLDFPLGLPDLTGEELKRVELANALFLYTCLLFAQCIRRNVLATMESPRGSYFWLTPYVLDLQRIYPLYATDFQACMYGSLRDKWTRVVASFPEITSLDMACDRKHKHLGWGFTLNAAGQKVWATAEESQYPRKLCIALVQLVLQVAHSWGVTLKPNCLQDISDHPLLTAKQSQVAAGLQPKTSKLPPIVPDFQQSAVFLAEGPAAIPCSLMARLPHDLSLRTEEHQPALVPKGSRFLRGHFVSGDDNGGSEEPPQNKRRLEDGTAHDKDAWAYKVVFGLPWSCEQFIERACKSGHPAAQNHAVPLDLRVAIQKHLEWSEHALVEYRMQWCRKWLKRAKELEDAERRDAATRPAHVQATTSNKRLLLTQEMLDSVGYEDDRVLDLLREGSPLAGEIPSSPMFKECYKPCLLTLPQLLREGVSSRIAPLFKKELCS</sequence>
<gene>
    <name evidence="3" type="ORF">C1SCF055_LOCUS23332</name>
</gene>
<dbReference type="Proteomes" id="UP001152797">
    <property type="component" value="Unassembled WGS sequence"/>
</dbReference>
<dbReference type="EMBL" id="CAMXCT030002260">
    <property type="protein sequence ID" value="CAL4784211.1"/>
    <property type="molecule type" value="Genomic_DNA"/>
</dbReference>
<comment type="caution">
    <text evidence="3">The sequence shown here is derived from an EMBL/GenBank/DDBJ whole genome shotgun (WGS) entry which is preliminary data.</text>
</comment>
<reference evidence="3" key="1">
    <citation type="submission" date="2022-10" db="EMBL/GenBank/DDBJ databases">
        <authorList>
            <person name="Chen Y."/>
            <person name="Dougan E. K."/>
            <person name="Chan C."/>
            <person name="Rhodes N."/>
            <person name="Thang M."/>
        </authorList>
    </citation>
    <scope>NUCLEOTIDE SEQUENCE</scope>
</reference>
<accession>A0A9P1CRD5</accession>
<feature type="compositionally biased region" description="Low complexity" evidence="2">
    <location>
        <begin position="546"/>
        <end position="557"/>
    </location>
</feature>
<reference evidence="4 5" key="2">
    <citation type="submission" date="2024-05" db="EMBL/GenBank/DDBJ databases">
        <authorList>
            <person name="Chen Y."/>
            <person name="Shah S."/>
            <person name="Dougan E. K."/>
            <person name="Thang M."/>
            <person name="Chan C."/>
        </authorList>
    </citation>
    <scope>NUCLEOTIDE SEQUENCE [LARGE SCALE GENOMIC DNA]</scope>
</reference>
<dbReference type="GO" id="GO:0003677">
    <property type="term" value="F:DNA binding"/>
    <property type="evidence" value="ECO:0007669"/>
    <property type="project" value="InterPro"/>
</dbReference>
<name>A0A9P1CRD5_9DINO</name>
<feature type="region of interest" description="Disordered" evidence="2">
    <location>
        <begin position="1207"/>
        <end position="1227"/>
    </location>
</feature>
<dbReference type="Gene3D" id="1.10.443.10">
    <property type="entry name" value="Intergrase catalytic core"/>
    <property type="match status" value="1"/>
</dbReference>
<evidence type="ECO:0000313" key="4">
    <source>
        <dbReference type="EMBL" id="CAL4784211.1"/>
    </source>
</evidence>
<feature type="region of interest" description="Disordered" evidence="2">
    <location>
        <begin position="546"/>
        <end position="568"/>
    </location>
</feature>
<evidence type="ECO:0000313" key="5">
    <source>
        <dbReference type="Proteomes" id="UP001152797"/>
    </source>
</evidence>
<evidence type="ECO:0000256" key="2">
    <source>
        <dbReference type="SAM" id="MobiDB-lite"/>
    </source>
</evidence>
<dbReference type="SUPFAM" id="SSF56349">
    <property type="entry name" value="DNA breaking-rejoining enzymes"/>
    <property type="match status" value="1"/>
</dbReference>
<protein>
    <submittedName>
        <fullName evidence="4">C3H1-type domain-containing protein</fullName>
    </submittedName>
</protein>
<evidence type="ECO:0000256" key="1">
    <source>
        <dbReference type="ARBA" id="ARBA00023172"/>
    </source>
</evidence>